<organism evidence="2 3">
    <name type="scientific">Parastrongyloides trichosuri</name>
    <name type="common">Possum-specific nematode worm</name>
    <dbReference type="NCBI Taxonomy" id="131310"/>
    <lineage>
        <taxon>Eukaryota</taxon>
        <taxon>Metazoa</taxon>
        <taxon>Ecdysozoa</taxon>
        <taxon>Nematoda</taxon>
        <taxon>Chromadorea</taxon>
        <taxon>Rhabditida</taxon>
        <taxon>Tylenchina</taxon>
        <taxon>Panagrolaimomorpha</taxon>
        <taxon>Strongyloidoidea</taxon>
        <taxon>Strongyloididae</taxon>
        <taxon>Parastrongyloides</taxon>
    </lineage>
</organism>
<dbReference type="GO" id="GO:0005615">
    <property type="term" value="C:extracellular space"/>
    <property type="evidence" value="ECO:0007669"/>
    <property type="project" value="TreeGrafter"/>
</dbReference>
<name>A0A0N4Z085_PARTI</name>
<dbReference type="PANTHER" id="PTHR11533:SF174">
    <property type="entry name" value="PUROMYCIN-SENSITIVE AMINOPEPTIDASE-RELATED"/>
    <property type="match status" value="1"/>
</dbReference>
<evidence type="ECO:0000313" key="3">
    <source>
        <dbReference type="WBParaSite" id="PTRK_0000011600.1"/>
    </source>
</evidence>
<dbReference type="SUPFAM" id="SSF55486">
    <property type="entry name" value="Metalloproteases ('zincins'), catalytic domain"/>
    <property type="match status" value="1"/>
</dbReference>
<accession>A0A0N4Z085</accession>
<dbReference type="Gene3D" id="1.10.390.10">
    <property type="entry name" value="Neutral Protease Domain 2"/>
    <property type="match status" value="1"/>
</dbReference>
<dbReference type="Pfam" id="PF01433">
    <property type="entry name" value="Peptidase_M1"/>
    <property type="match status" value="1"/>
</dbReference>
<dbReference type="GO" id="GO:0042277">
    <property type="term" value="F:peptide binding"/>
    <property type="evidence" value="ECO:0007669"/>
    <property type="project" value="TreeGrafter"/>
</dbReference>
<dbReference type="GO" id="GO:0043171">
    <property type="term" value="P:peptide catabolic process"/>
    <property type="evidence" value="ECO:0007669"/>
    <property type="project" value="TreeGrafter"/>
</dbReference>
<evidence type="ECO:0000259" key="1">
    <source>
        <dbReference type="Pfam" id="PF01433"/>
    </source>
</evidence>
<dbReference type="PANTHER" id="PTHR11533">
    <property type="entry name" value="PROTEASE M1 ZINC METALLOPROTEASE"/>
    <property type="match status" value="1"/>
</dbReference>
<reference evidence="3" key="1">
    <citation type="submission" date="2017-02" db="UniProtKB">
        <authorList>
            <consortium name="WormBaseParasite"/>
        </authorList>
    </citation>
    <scope>IDENTIFICATION</scope>
</reference>
<protein>
    <submittedName>
        <fullName evidence="3">Peptidase_M1 domain-containing protein</fullName>
    </submittedName>
</protein>
<dbReference type="InterPro" id="IPR027268">
    <property type="entry name" value="Peptidase_M4/M1_CTD_sf"/>
</dbReference>
<sequence>MDVPFDDKETLLDIYSHVSYDKGEAVIRMLGKYIGRNAFRRSLQLYLKRHEYSNTVTEDLWKAFKDAAGRDVAYMMDRWSKQKGFPLVTISQEVPHKIAMMEEDKVMTRFILDFEEV</sequence>
<evidence type="ECO:0000313" key="2">
    <source>
        <dbReference type="Proteomes" id="UP000038045"/>
    </source>
</evidence>
<dbReference type="GO" id="GO:0008270">
    <property type="term" value="F:zinc ion binding"/>
    <property type="evidence" value="ECO:0007669"/>
    <property type="project" value="InterPro"/>
</dbReference>
<dbReference type="Proteomes" id="UP000038045">
    <property type="component" value="Unplaced"/>
</dbReference>
<dbReference type="AlphaFoldDB" id="A0A0N4Z085"/>
<keyword evidence="2" id="KW-1185">Reference proteome</keyword>
<dbReference type="GO" id="GO:0006508">
    <property type="term" value="P:proteolysis"/>
    <property type="evidence" value="ECO:0007669"/>
    <property type="project" value="TreeGrafter"/>
</dbReference>
<dbReference type="InterPro" id="IPR014782">
    <property type="entry name" value="Peptidase_M1_dom"/>
</dbReference>
<dbReference type="GO" id="GO:0070006">
    <property type="term" value="F:metalloaminopeptidase activity"/>
    <property type="evidence" value="ECO:0007669"/>
    <property type="project" value="TreeGrafter"/>
</dbReference>
<dbReference type="GO" id="GO:0005737">
    <property type="term" value="C:cytoplasm"/>
    <property type="evidence" value="ECO:0007669"/>
    <property type="project" value="TreeGrafter"/>
</dbReference>
<dbReference type="STRING" id="131310.A0A0N4Z085"/>
<feature type="domain" description="Peptidase M1 membrane alanine aminopeptidase" evidence="1">
    <location>
        <begin position="7"/>
        <end position="79"/>
    </location>
</feature>
<proteinExistence type="predicted"/>
<dbReference type="InterPro" id="IPR050344">
    <property type="entry name" value="Peptidase_M1_aminopeptidases"/>
</dbReference>
<dbReference type="GO" id="GO:0016020">
    <property type="term" value="C:membrane"/>
    <property type="evidence" value="ECO:0007669"/>
    <property type="project" value="TreeGrafter"/>
</dbReference>
<dbReference type="WBParaSite" id="PTRK_0000011600.1">
    <property type="protein sequence ID" value="PTRK_0000011600.1"/>
    <property type="gene ID" value="PTRK_0000011600"/>
</dbReference>